<dbReference type="Proteomes" id="UP000503308">
    <property type="component" value="Chromosome"/>
</dbReference>
<name>A0A858SXU4_9RHOB</name>
<accession>A0A858SXU4</accession>
<reference evidence="2 3" key="1">
    <citation type="submission" date="2020-02" db="EMBL/GenBank/DDBJ databases">
        <title>Genome sequence of Roseobacter ponti.</title>
        <authorList>
            <person name="Hollensteiner J."/>
            <person name="Schneider D."/>
            <person name="Poehlein A."/>
            <person name="Daniel R."/>
        </authorList>
    </citation>
    <scope>NUCLEOTIDE SEQUENCE [LARGE SCALE GENOMIC DNA]</scope>
    <source>
        <strain evidence="2 3">DSM 106830</strain>
    </source>
</reference>
<gene>
    <name evidence="2" type="ORF">G3256_02325</name>
</gene>
<dbReference type="EMBL" id="CP048788">
    <property type="protein sequence ID" value="QJF53070.1"/>
    <property type="molecule type" value="Genomic_DNA"/>
</dbReference>
<keyword evidence="1" id="KW-0812">Transmembrane</keyword>
<evidence type="ECO:0000256" key="1">
    <source>
        <dbReference type="SAM" id="Phobius"/>
    </source>
</evidence>
<dbReference type="AlphaFoldDB" id="A0A858SXU4"/>
<feature type="transmembrane region" description="Helical" evidence="1">
    <location>
        <begin position="62"/>
        <end position="83"/>
    </location>
</feature>
<evidence type="ECO:0000313" key="3">
    <source>
        <dbReference type="Proteomes" id="UP000503308"/>
    </source>
</evidence>
<evidence type="ECO:0000313" key="2">
    <source>
        <dbReference type="EMBL" id="QJF53070.1"/>
    </source>
</evidence>
<protein>
    <submittedName>
        <fullName evidence="2">Uncharacterized protein</fullName>
    </submittedName>
</protein>
<organism evidence="2 3">
    <name type="scientific">Roseobacter ponti</name>
    <dbReference type="NCBI Taxonomy" id="1891787"/>
    <lineage>
        <taxon>Bacteria</taxon>
        <taxon>Pseudomonadati</taxon>
        <taxon>Pseudomonadota</taxon>
        <taxon>Alphaproteobacteria</taxon>
        <taxon>Rhodobacterales</taxon>
        <taxon>Roseobacteraceae</taxon>
        <taxon>Roseobacter</taxon>
    </lineage>
</organism>
<dbReference type="KEGG" id="rpon:G3256_02325"/>
<proteinExistence type="predicted"/>
<keyword evidence="1" id="KW-0472">Membrane</keyword>
<keyword evidence="1" id="KW-1133">Transmembrane helix</keyword>
<sequence>MENLETELSEKERQARVNEAALASIAAERNRRSASGHAVISSAMGYGSGALGKGLFGRISHAAKLFCILFAFLVPSLLIWQVLL</sequence>
<keyword evidence="3" id="KW-1185">Reference proteome</keyword>